<dbReference type="STRING" id="51511.ENSCSAVP00000011046"/>
<feature type="transmembrane region" description="Helical" evidence="6">
    <location>
        <begin position="547"/>
        <end position="569"/>
    </location>
</feature>
<evidence type="ECO:0000256" key="1">
    <source>
        <dbReference type="ARBA" id="ARBA00004141"/>
    </source>
</evidence>
<evidence type="ECO:0000313" key="7">
    <source>
        <dbReference type="Ensembl" id="ENSCSAVP00000011046.1"/>
    </source>
</evidence>
<dbReference type="GeneTree" id="ENSGT00940000168250"/>
<dbReference type="AlphaFoldDB" id="H2Z0D4"/>
<evidence type="ECO:0000256" key="4">
    <source>
        <dbReference type="ARBA" id="ARBA00022989"/>
    </source>
</evidence>
<dbReference type="Proteomes" id="UP000007875">
    <property type="component" value="Unassembled WGS sequence"/>
</dbReference>
<feature type="transmembrane region" description="Helical" evidence="6">
    <location>
        <begin position="440"/>
        <end position="457"/>
    </location>
</feature>
<accession>H2Z0D4</accession>
<keyword evidence="3 6" id="KW-0812">Transmembrane</keyword>
<evidence type="ECO:0000256" key="3">
    <source>
        <dbReference type="ARBA" id="ARBA00022692"/>
    </source>
</evidence>
<keyword evidence="5 6" id="KW-0472">Membrane</keyword>
<comment type="function">
    <text evidence="6">Choline transporter.</text>
</comment>
<organism evidence="7 8">
    <name type="scientific">Ciona savignyi</name>
    <name type="common">Pacific transparent sea squirt</name>
    <dbReference type="NCBI Taxonomy" id="51511"/>
    <lineage>
        <taxon>Eukaryota</taxon>
        <taxon>Metazoa</taxon>
        <taxon>Chordata</taxon>
        <taxon>Tunicata</taxon>
        <taxon>Ascidiacea</taxon>
        <taxon>Phlebobranchia</taxon>
        <taxon>Cionidae</taxon>
        <taxon>Ciona</taxon>
    </lineage>
</organism>
<dbReference type="Ensembl" id="ENSCSAVT00000011177.1">
    <property type="protein sequence ID" value="ENSCSAVP00000011046.1"/>
    <property type="gene ID" value="ENSCSAVG00000006460.1"/>
</dbReference>
<evidence type="ECO:0000256" key="5">
    <source>
        <dbReference type="ARBA" id="ARBA00023136"/>
    </source>
</evidence>
<dbReference type="eggNOG" id="KOG1362">
    <property type="taxonomic scope" value="Eukaryota"/>
</dbReference>
<dbReference type="HOGENOM" id="CLU_017181_2_0_1"/>
<feature type="transmembrane region" description="Helical" evidence="6">
    <location>
        <begin position="514"/>
        <end position="541"/>
    </location>
</feature>
<feature type="transmembrane region" description="Helical" evidence="6">
    <location>
        <begin position="32"/>
        <end position="52"/>
    </location>
</feature>
<evidence type="ECO:0000256" key="2">
    <source>
        <dbReference type="ARBA" id="ARBA00007168"/>
    </source>
</evidence>
<reference evidence="8" key="1">
    <citation type="submission" date="2003-08" db="EMBL/GenBank/DDBJ databases">
        <authorList>
            <person name="Birren B."/>
            <person name="Nusbaum C."/>
            <person name="Abebe A."/>
            <person name="Abouelleil A."/>
            <person name="Adekoya E."/>
            <person name="Ait-zahra M."/>
            <person name="Allen N."/>
            <person name="Allen T."/>
            <person name="An P."/>
            <person name="Anderson M."/>
            <person name="Anderson S."/>
            <person name="Arachchi H."/>
            <person name="Armbruster J."/>
            <person name="Bachantsang P."/>
            <person name="Baldwin J."/>
            <person name="Barry A."/>
            <person name="Bayul T."/>
            <person name="Blitshsteyn B."/>
            <person name="Bloom T."/>
            <person name="Blye J."/>
            <person name="Boguslavskiy L."/>
            <person name="Borowsky M."/>
            <person name="Boukhgalter B."/>
            <person name="Brunache A."/>
            <person name="Butler J."/>
            <person name="Calixte N."/>
            <person name="Calvo S."/>
            <person name="Camarata J."/>
            <person name="Campo K."/>
            <person name="Chang J."/>
            <person name="Cheshatsang Y."/>
            <person name="Citroen M."/>
            <person name="Collymore A."/>
            <person name="Considine T."/>
            <person name="Cook A."/>
            <person name="Cooke P."/>
            <person name="Corum B."/>
            <person name="Cuomo C."/>
            <person name="David R."/>
            <person name="Dawoe T."/>
            <person name="Degray S."/>
            <person name="Dodge S."/>
            <person name="Dooley K."/>
            <person name="Dorje P."/>
            <person name="Dorjee K."/>
            <person name="Dorris L."/>
            <person name="Duffey N."/>
            <person name="Dupes A."/>
            <person name="Elkins T."/>
            <person name="Engels R."/>
            <person name="Erickson J."/>
            <person name="Farina A."/>
            <person name="Faro S."/>
            <person name="Ferreira P."/>
            <person name="Fischer H."/>
            <person name="Fitzgerald M."/>
            <person name="Foley K."/>
            <person name="Gage D."/>
            <person name="Galagan J."/>
            <person name="Gearin G."/>
            <person name="Gnerre S."/>
            <person name="Gnirke A."/>
            <person name="Goyette A."/>
            <person name="Graham J."/>
            <person name="Grandbois E."/>
            <person name="Gyaltsen K."/>
            <person name="Hafez N."/>
            <person name="Hagopian D."/>
            <person name="Hagos B."/>
            <person name="Hall J."/>
            <person name="Hatcher B."/>
            <person name="Heller A."/>
            <person name="Higgins H."/>
            <person name="Honan T."/>
            <person name="Horn A."/>
            <person name="Houde N."/>
            <person name="Hughes L."/>
            <person name="Hulme W."/>
            <person name="Husby E."/>
            <person name="Iliev I."/>
            <person name="Jaffe D."/>
            <person name="Jones C."/>
            <person name="Kamal M."/>
            <person name="Kamat A."/>
            <person name="Kamvysselis M."/>
            <person name="Karlsson E."/>
            <person name="Kells C."/>
            <person name="Kieu A."/>
            <person name="Kisner P."/>
            <person name="Kodira C."/>
            <person name="Kulbokas E."/>
            <person name="Labutti K."/>
            <person name="Lama D."/>
            <person name="Landers T."/>
            <person name="Leger J."/>
            <person name="Levine S."/>
            <person name="Lewis D."/>
            <person name="Lewis T."/>
            <person name="Lindblad-toh K."/>
            <person name="Liu X."/>
            <person name="Lokyitsang T."/>
            <person name="Lokyitsang Y."/>
            <person name="Lucien O."/>
            <person name="Lui A."/>
            <person name="Ma L.J."/>
            <person name="Mabbitt R."/>
            <person name="Macdonald J."/>
            <person name="Maclean C."/>
            <person name="Major J."/>
            <person name="Manning J."/>
            <person name="Marabella R."/>
            <person name="Maru K."/>
            <person name="Matthews C."/>
            <person name="Mauceli E."/>
            <person name="Mccarthy M."/>
            <person name="Mcdonough S."/>
            <person name="Mcghee T."/>
            <person name="Meldrim J."/>
            <person name="Meneus L."/>
            <person name="Mesirov J."/>
            <person name="Mihalev A."/>
            <person name="Mihova T."/>
            <person name="Mikkelsen T."/>
            <person name="Mlenga V."/>
            <person name="Moru K."/>
            <person name="Mozes J."/>
            <person name="Mulrain L."/>
            <person name="Munson G."/>
            <person name="Naylor J."/>
            <person name="Newes C."/>
            <person name="Nguyen C."/>
            <person name="Nguyen N."/>
            <person name="Nguyen T."/>
            <person name="Nicol R."/>
            <person name="Nielsen C."/>
            <person name="Nizzari M."/>
            <person name="Norbu C."/>
            <person name="Norbu N."/>
            <person name="O'donnell P."/>
            <person name="Okoawo O."/>
            <person name="O'leary S."/>
            <person name="Omotosho B."/>
            <person name="O'neill K."/>
            <person name="Osman S."/>
            <person name="Parker S."/>
            <person name="Perrin D."/>
            <person name="Phunkhang P."/>
            <person name="Piqani B."/>
            <person name="Purcell S."/>
            <person name="Rachupka T."/>
            <person name="Ramasamy U."/>
            <person name="Rameau R."/>
            <person name="Ray V."/>
            <person name="Raymond C."/>
            <person name="Retta R."/>
            <person name="Richardson S."/>
            <person name="Rise C."/>
            <person name="Rodriguez J."/>
            <person name="Rogers J."/>
            <person name="Rogov P."/>
            <person name="Rutman M."/>
            <person name="Schupbach R."/>
            <person name="Seaman C."/>
            <person name="Settipalli S."/>
            <person name="Sharpe T."/>
            <person name="Sheridan J."/>
            <person name="Sherpa N."/>
            <person name="Shi J."/>
            <person name="Smirnov S."/>
            <person name="Smith C."/>
            <person name="Sougnez C."/>
            <person name="Spencer B."/>
            <person name="Stalker J."/>
            <person name="Stange-thomann N."/>
            <person name="Stavropoulos S."/>
            <person name="Stetson K."/>
            <person name="Stone C."/>
            <person name="Stone S."/>
            <person name="Stubbs M."/>
            <person name="Talamas J."/>
            <person name="Tchuinga P."/>
            <person name="Tenzing P."/>
            <person name="Tesfaye S."/>
            <person name="Theodore J."/>
            <person name="Thoulutsang Y."/>
            <person name="Topham K."/>
            <person name="Towey S."/>
            <person name="Tsamla T."/>
            <person name="Tsomo N."/>
            <person name="Vallee D."/>
            <person name="Vassiliev H."/>
            <person name="Venkataraman V."/>
            <person name="Vinson J."/>
            <person name="Vo A."/>
            <person name="Wade C."/>
            <person name="Wang S."/>
            <person name="Wangchuk T."/>
            <person name="Wangdi T."/>
            <person name="Whittaker C."/>
            <person name="Wilkinson J."/>
            <person name="Wu Y."/>
            <person name="Wyman D."/>
            <person name="Yadav S."/>
            <person name="Yang S."/>
            <person name="Yang X."/>
            <person name="Yeager S."/>
            <person name="Yee E."/>
            <person name="Young G."/>
            <person name="Zainoun J."/>
            <person name="Zembeck L."/>
            <person name="Zimmer A."/>
            <person name="Zody M."/>
            <person name="Lander E."/>
        </authorList>
    </citation>
    <scope>NUCLEOTIDE SEQUENCE [LARGE SCALE GENOMIC DNA]</scope>
</reference>
<proteinExistence type="inferred from homology"/>
<feature type="transmembrane region" description="Helical" evidence="6">
    <location>
        <begin position="228"/>
        <end position="251"/>
    </location>
</feature>
<protein>
    <recommendedName>
        <fullName evidence="6">Choline transporter-like protein</fullName>
    </recommendedName>
</protein>
<feature type="transmembrane region" description="Helical" evidence="6">
    <location>
        <begin position="285"/>
        <end position="304"/>
    </location>
</feature>
<dbReference type="InterPro" id="IPR007603">
    <property type="entry name" value="Choline_transptr-like"/>
</dbReference>
<comment type="similarity">
    <text evidence="2 6">Belongs to the CTL (choline transporter-like) family.</text>
</comment>
<dbReference type="Pfam" id="PF04515">
    <property type="entry name" value="Choline_transpo"/>
    <property type="match status" value="1"/>
</dbReference>
<dbReference type="InParanoid" id="H2Z0D4"/>
<dbReference type="PANTHER" id="PTHR12385">
    <property type="entry name" value="CHOLINE TRANSPORTER-LIKE (SLC FAMILY 44)"/>
    <property type="match status" value="1"/>
</dbReference>
<feature type="transmembrane region" description="Helical" evidence="6">
    <location>
        <begin position="203"/>
        <end position="221"/>
    </location>
</feature>
<reference evidence="7" key="2">
    <citation type="submission" date="2025-08" db="UniProtKB">
        <authorList>
            <consortium name="Ensembl"/>
        </authorList>
    </citation>
    <scope>IDENTIFICATION</scope>
</reference>
<dbReference type="GO" id="GO:0005886">
    <property type="term" value="C:plasma membrane"/>
    <property type="evidence" value="ECO:0007669"/>
    <property type="project" value="UniProtKB-SubCell"/>
</dbReference>
<dbReference type="PANTHER" id="PTHR12385:SF96">
    <property type="entry name" value="CHOLINE TRANSPORTER-LIKE PROTEIN"/>
    <property type="match status" value="1"/>
</dbReference>
<dbReference type="GO" id="GO:0022857">
    <property type="term" value="F:transmembrane transporter activity"/>
    <property type="evidence" value="ECO:0007669"/>
    <property type="project" value="UniProtKB-UniRule"/>
</dbReference>
<evidence type="ECO:0000256" key="6">
    <source>
        <dbReference type="RuleBase" id="RU368066"/>
    </source>
</evidence>
<keyword evidence="4 6" id="KW-1133">Transmembrane helix</keyword>
<comment type="subcellular location">
    <subcellularLocation>
        <location evidence="6">Cell membrane</location>
        <topology evidence="6">Multi-pass membrane protein</topology>
    </subcellularLocation>
    <subcellularLocation>
        <location evidence="1">Membrane</location>
        <topology evidence="1">Multi-pass membrane protein</topology>
    </subcellularLocation>
</comment>
<evidence type="ECO:0000313" key="8">
    <source>
        <dbReference type="Proteomes" id="UP000007875"/>
    </source>
</evidence>
<name>H2Z0D4_CIOSA</name>
<keyword evidence="8" id="KW-1185">Reference proteome</keyword>
<reference evidence="7" key="3">
    <citation type="submission" date="2025-09" db="UniProtKB">
        <authorList>
            <consortium name="Ensembl"/>
        </authorList>
    </citation>
    <scope>IDENTIFICATION</scope>
</reference>
<feature type="transmembrane region" description="Helical" evidence="6">
    <location>
        <begin position="325"/>
        <end position="348"/>
    </location>
</feature>
<sequence>SGTLCTSEEDPDYKDFELPVVEDRRFTDFPGIIVFLAVLIGMCVAMHMGLAYGKPTVFTNGVDSWGNICGQTNTAHSGVEYSGKDMTNFKRVLIADFLSNPDALTATGKTTTLCVRLCPLVTSSFQCQDYLANKSNYNDAIANAACQGVGGKDLAFDEKNNRCVPSHAVKGLSIQKQNALLNLYSQDWLHNLVHDCHVCAAELTWITLIAFAFTLVFLAVMQGASSALCYFSFATFFVVGGAATGYMWYLYTLINAVDSGLSVNSPSGRSLFAENAGYSVVFRDTAIVCTVIVVGFSIICVLVSRRGMDACAVLFEYATEAIMEIKWVYLLPLYTIASLAFGFGLWLYTIKHITAVFKPQLLTSTVQGSGLATASYVPDTTYSTWVLVFEFVAIIWIMNFVLACQHLMTSLVVGTWYFSVDKTEMYRPMRVATSRLIRKHLGSAVIGSFFSGYFGLLRSPLSYVNSGCSPFFWFLNHVLVYISDMNYHMVSLKGCWFFTAGKLIRDRLEVSPGITAISSFALFLGKMTVTLSVLPFGFLLLKDKVGVFMYGYPLAVGALLSFLVAHVFISMFNAAVGAVFVCYVEDTAINAG</sequence>